<gene>
    <name evidence="4" type="ORF">ACFFMS_10385</name>
</gene>
<evidence type="ECO:0000259" key="2">
    <source>
        <dbReference type="Pfam" id="PF09323"/>
    </source>
</evidence>
<dbReference type="RefSeq" id="WP_129731285.1">
    <property type="nucleotide sequence ID" value="NZ_JBHMAF010000046.1"/>
</dbReference>
<dbReference type="PANTHER" id="PTHR40047:SF1">
    <property type="entry name" value="UPF0703 PROTEIN YCGQ"/>
    <property type="match status" value="1"/>
</dbReference>
<keyword evidence="5" id="KW-1185">Reference proteome</keyword>
<dbReference type="Pfam" id="PF09323">
    <property type="entry name" value="DUF1980"/>
    <property type="match status" value="1"/>
</dbReference>
<organism evidence="4 5">
    <name type="scientific">Ectobacillus funiculus</name>
    <dbReference type="NCBI Taxonomy" id="137993"/>
    <lineage>
        <taxon>Bacteria</taxon>
        <taxon>Bacillati</taxon>
        <taxon>Bacillota</taxon>
        <taxon>Bacilli</taxon>
        <taxon>Bacillales</taxon>
        <taxon>Bacillaceae</taxon>
        <taxon>Ectobacillus</taxon>
    </lineage>
</organism>
<sequence length="280" mass="32133">MARAYILLGFTFLLIQLHISGNITKYINMKYAYLSKSAAILLALLTVVQVIAVFKKESHDHAHCEDHCGHHHEEEKGWKRRFSFVLLCFPIFSGLFLPIASLDSDIVKTKGFHFPVSDPGNNDPFIQRQFLKPDTSIYYGSEGYRELMAKEKKKYVGRDKIALTDTDFLKGMETIYNSPGEFVDKTLSFKGFIFRDDSSGKDQYFLFRFGIIHCVADSGVFGMLVNKPKDADWSNDQWITIKGTIETQYYQPFRTTIPVLNVTSWKQVATPKDQYVYRGA</sequence>
<keyword evidence="1" id="KW-0472">Membrane</keyword>
<keyword evidence="1" id="KW-1133">Transmembrane helix</keyword>
<evidence type="ECO:0000259" key="3">
    <source>
        <dbReference type="Pfam" id="PF21537"/>
    </source>
</evidence>
<dbReference type="InterPro" id="IPR052955">
    <property type="entry name" value="UPF0703_membrane_permease"/>
</dbReference>
<comment type="caution">
    <text evidence="4">The sequence shown here is derived from an EMBL/GenBank/DDBJ whole genome shotgun (WGS) entry which is preliminary data.</text>
</comment>
<dbReference type="InterPro" id="IPR015402">
    <property type="entry name" value="DUF1980"/>
</dbReference>
<protein>
    <submittedName>
        <fullName evidence="4">TIGR03943 family putative permease subunit</fullName>
    </submittedName>
</protein>
<feature type="domain" description="DUF1980" evidence="3">
    <location>
        <begin position="138"/>
        <end position="278"/>
    </location>
</feature>
<dbReference type="InterPro" id="IPR048447">
    <property type="entry name" value="DUF1980_C"/>
</dbReference>
<dbReference type="Proteomes" id="UP001589609">
    <property type="component" value="Unassembled WGS sequence"/>
</dbReference>
<evidence type="ECO:0000256" key="1">
    <source>
        <dbReference type="SAM" id="Phobius"/>
    </source>
</evidence>
<evidence type="ECO:0000313" key="4">
    <source>
        <dbReference type="EMBL" id="MFB9758883.1"/>
    </source>
</evidence>
<dbReference type="InterPro" id="IPR048493">
    <property type="entry name" value="DUF1980_N"/>
</dbReference>
<keyword evidence="1" id="KW-0812">Transmembrane</keyword>
<dbReference type="PANTHER" id="PTHR40047">
    <property type="entry name" value="UPF0703 PROTEIN YCGQ"/>
    <property type="match status" value="1"/>
</dbReference>
<dbReference type="Pfam" id="PF21537">
    <property type="entry name" value="DUF1980_C"/>
    <property type="match status" value="1"/>
</dbReference>
<evidence type="ECO:0000313" key="5">
    <source>
        <dbReference type="Proteomes" id="UP001589609"/>
    </source>
</evidence>
<accession>A0ABV5WE52</accession>
<proteinExistence type="predicted"/>
<name>A0ABV5WE52_9BACI</name>
<dbReference type="NCBIfam" id="TIGR03943">
    <property type="entry name" value="TIGR03943 family putative permease subunit"/>
    <property type="match status" value="1"/>
</dbReference>
<dbReference type="EMBL" id="JBHMAF010000046">
    <property type="protein sequence ID" value="MFB9758883.1"/>
    <property type="molecule type" value="Genomic_DNA"/>
</dbReference>
<feature type="transmembrane region" description="Helical" evidence="1">
    <location>
        <begin position="82"/>
        <end position="100"/>
    </location>
</feature>
<feature type="transmembrane region" description="Helical" evidence="1">
    <location>
        <begin position="31"/>
        <end position="54"/>
    </location>
</feature>
<reference evidence="4 5" key="1">
    <citation type="submission" date="2024-09" db="EMBL/GenBank/DDBJ databases">
        <authorList>
            <person name="Sun Q."/>
            <person name="Mori K."/>
        </authorList>
    </citation>
    <scope>NUCLEOTIDE SEQUENCE [LARGE SCALE GENOMIC DNA]</scope>
    <source>
        <strain evidence="4 5">JCM 11201</strain>
    </source>
</reference>
<feature type="domain" description="DUF1980" evidence="2">
    <location>
        <begin position="3"/>
        <end position="113"/>
    </location>
</feature>